<evidence type="ECO:0000313" key="2">
    <source>
        <dbReference type="Proteomes" id="UP000325672"/>
    </source>
</evidence>
<protein>
    <submittedName>
        <fullName evidence="1">Uncharacterized protein</fullName>
    </submittedName>
</protein>
<gene>
    <name evidence="1" type="ORF">BDV38DRAFT_275115</name>
</gene>
<dbReference type="Proteomes" id="UP000325672">
    <property type="component" value="Unassembled WGS sequence"/>
</dbReference>
<keyword evidence="2" id="KW-1185">Reference proteome</keyword>
<proteinExistence type="predicted"/>
<sequence>MKRECLRQGTTETVLLTTVKYLTVISGKVVSCVDPDTLNRAWYKSRSWSLGDRIRPLPKVRFIVDSFLSPLWYQTYTQVDFIHIGELYGDIKILRRLLSGAYHVQFDDPNGDTALHRLYRDMSSAYKKSGRCLELPSKYASEVKRHGFVHVAERAYVLPLTTKGDDELLNNIITNWADGFEAYSLELMRTELGKRYLDILSGCAFARQSLREGVDGYLAIQIAAEHLSS</sequence>
<dbReference type="AlphaFoldDB" id="A0A5N6SCJ3"/>
<dbReference type="OrthoDB" id="2013972at2759"/>
<dbReference type="RefSeq" id="XP_031908495.1">
    <property type="nucleotide sequence ID" value="XM_032057958.1"/>
</dbReference>
<accession>A0A5N6SCJ3</accession>
<name>A0A5N6SCJ3_ASPPS</name>
<dbReference type="GeneID" id="43642168"/>
<evidence type="ECO:0000313" key="1">
    <source>
        <dbReference type="EMBL" id="KAE8132432.1"/>
    </source>
</evidence>
<reference evidence="1 2" key="1">
    <citation type="submission" date="2019-04" db="EMBL/GenBank/DDBJ databases">
        <title>Friends and foes A comparative genomics study of 23 Aspergillus species from section Flavi.</title>
        <authorList>
            <consortium name="DOE Joint Genome Institute"/>
            <person name="Kjaerbolling I."/>
            <person name="Vesth T."/>
            <person name="Frisvad J.C."/>
            <person name="Nybo J.L."/>
            <person name="Theobald S."/>
            <person name="Kildgaard S."/>
            <person name="Isbrandt T."/>
            <person name="Kuo A."/>
            <person name="Sato A."/>
            <person name="Lyhne E.K."/>
            <person name="Kogle M.E."/>
            <person name="Wiebenga A."/>
            <person name="Kun R.S."/>
            <person name="Lubbers R.J."/>
            <person name="Makela M.R."/>
            <person name="Barry K."/>
            <person name="Chovatia M."/>
            <person name="Clum A."/>
            <person name="Daum C."/>
            <person name="Haridas S."/>
            <person name="He G."/>
            <person name="LaButti K."/>
            <person name="Lipzen A."/>
            <person name="Mondo S."/>
            <person name="Riley R."/>
            <person name="Salamov A."/>
            <person name="Simmons B.A."/>
            <person name="Magnuson J.K."/>
            <person name="Henrissat B."/>
            <person name="Mortensen U.H."/>
            <person name="Larsen T.O."/>
            <person name="Devries R.P."/>
            <person name="Grigoriev I.V."/>
            <person name="Machida M."/>
            <person name="Baker S.E."/>
            <person name="Andersen M.R."/>
        </authorList>
    </citation>
    <scope>NUCLEOTIDE SEQUENCE [LARGE SCALE GENOMIC DNA]</scope>
    <source>
        <strain evidence="1 2">CBS 117625</strain>
    </source>
</reference>
<organism evidence="1 2">
    <name type="scientific">Aspergillus pseudotamarii</name>
    <dbReference type="NCBI Taxonomy" id="132259"/>
    <lineage>
        <taxon>Eukaryota</taxon>
        <taxon>Fungi</taxon>
        <taxon>Dikarya</taxon>
        <taxon>Ascomycota</taxon>
        <taxon>Pezizomycotina</taxon>
        <taxon>Eurotiomycetes</taxon>
        <taxon>Eurotiomycetidae</taxon>
        <taxon>Eurotiales</taxon>
        <taxon>Aspergillaceae</taxon>
        <taxon>Aspergillus</taxon>
        <taxon>Aspergillus subgen. Circumdati</taxon>
    </lineage>
</organism>
<dbReference type="EMBL" id="ML743633">
    <property type="protein sequence ID" value="KAE8132432.1"/>
    <property type="molecule type" value="Genomic_DNA"/>
</dbReference>